<feature type="compositionally biased region" description="Basic residues" evidence="1">
    <location>
        <begin position="597"/>
        <end position="607"/>
    </location>
</feature>
<dbReference type="EMBL" id="CADCWE010000225">
    <property type="protein sequence ID" value="CAA9557183.1"/>
    <property type="molecule type" value="Genomic_DNA"/>
</dbReference>
<feature type="non-terminal residue" evidence="2">
    <location>
        <position position="1"/>
    </location>
</feature>
<sequence>ATSPGLVLSAFTANLRGALAGLAVVESFVGPSGIGSAGRATVAAAGCPWRRRHVAAHRGLVGRVAQPLRGPSLSGDRRRGRLARWPAQGRRPRRAVRTRRRDRAGYRHLHLPGSHLVPGVGRSRHLGQRRGFAGRSVCRRARGRRLAAVVVGRRSPPKRSGRSAADAVGRGRPNRLVRHGRRRSRFAAPRRLPRDRRRDRPDRTGTRRHDRRPDAGPGARSRRAANDAADSRAAAGPGADRRRARGRPHRRPGAAPGGARETGPCVVRRAELDLGPGRTGQVRHPSLRAGNDRGAGAQRRIGPAGAGWLADGTPGDRDQPRPGRRRGGVERRSGRHQRQRNRRPVDATRLRRGGRQQFLRGPRNGRDSDHGSPTGRRQQQAGRSGHHHPPRRRRFELLGVEPRAGAERQRRRRPHEPHPDRSRRRVLVPPRRWRDHGRSGVRRGQRDPSRADRPRRWRRHLPGLDHGLPGGAAGRPADHRVVAARLPAGLLRGGRLGPGLRRLDPAAGRRPVLRRQLQVPQPVRVVDAGRVVVRRRPRLGGHLRAGSWLRRDGQRRHRGRGRGAGRGAGSRRREARSRHDQAHRNAARRPGSLVHQDRRRTGRRAGRRWSPVLHPVQVAGERLARQPGHAIPVPVLHRL</sequence>
<protein>
    <submittedName>
        <fullName evidence="2">Vancomycin B-type resistance protein VanW</fullName>
    </submittedName>
</protein>
<feature type="compositionally biased region" description="Basic residues" evidence="1">
    <location>
        <begin position="384"/>
        <end position="394"/>
    </location>
</feature>
<feature type="compositionally biased region" description="Basic residues" evidence="1">
    <location>
        <begin position="242"/>
        <end position="252"/>
    </location>
</feature>
<feature type="compositionally biased region" description="Low complexity" evidence="1">
    <location>
        <begin position="226"/>
        <end position="238"/>
    </location>
</feature>
<evidence type="ECO:0000256" key="1">
    <source>
        <dbReference type="SAM" id="MobiDB-lite"/>
    </source>
</evidence>
<feature type="compositionally biased region" description="Basic residues" evidence="1">
    <location>
        <begin position="333"/>
        <end position="342"/>
    </location>
</feature>
<feature type="region of interest" description="Disordered" evidence="1">
    <location>
        <begin position="550"/>
        <end position="609"/>
    </location>
</feature>
<proteinExistence type="predicted"/>
<dbReference type="AlphaFoldDB" id="A0A6J4UQP2"/>
<feature type="compositionally biased region" description="Basic and acidic residues" evidence="1">
    <location>
        <begin position="196"/>
        <end position="214"/>
    </location>
</feature>
<name>A0A6J4UQP2_9BACT</name>
<feature type="compositionally biased region" description="Basic and acidic residues" evidence="1">
    <location>
        <begin position="444"/>
        <end position="454"/>
    </location>
</feature>
<feature type="non-terminal residue" evidence="2">
    <location>
        <position position="639"/>
    </location>
</feature>
<feature type="compositionally biased region" description="Basic residues" evidence="1">
    <location>
        <begin position="172"/>
        <end position="185"/>
    </location>
</feature>
<accession>A0A6J4UQP2</accession>
<feature type="compositionally biased region" description="Basic residues" evidence="1">
    <location>
        <begin position="90"/>
        <end position="110"/>
    </location>
</feature>
<gene>
    <name evidence="2" type="ORF">AVDCRST_MAG73-3394</name>
</gene>
<reference evidence="2" key="1">
    <citation type="submission" date="2020-02" db="EMBL/GenBank/DDBJ databases">
        <authorList>
            <person name="Meier V. D."/>
        </authorList>
    </citation>
    <scope>NUCLEOTIDE SEQUENCE</scope>
    <source>
        <strain evidence="2">AVDCRST_MAG73</strain>
    </source>
</reference>
<feature type="region of interest" description="Disordered" evidence="1">
    <location>
        <begin position="85"/>
        <end position="132"/>
    </location>
</feature>
<evidence type="ECO:0000313" key="2">
    <source>
        <dbReference type="EMBL" id="CAA9557183.1"/>
    </source>
</evidence>
<feature type="compositionally biased region" description="Basic residues" evidence="1">
    <location>
        <begin position="409"/>
        <end position="443"/>
    </location>
</feature>
<feature type="compositionally biased region" description="Basic and acidic residues" evidence="1">
    <location>
        <begin position="314"/>
        <end position="332"/>
    </location>
</feature>
<feature type="compositionally biased region" description="Basic residues" evidence="1">
    <location>
        <begin position="553"/>
        <end position="576"/>
    </location>
</feature>
<organism evidence="2">
    <name type="scientific">uncultured Thermomicrobiales bacterium</name>
    <dbReference type="NCBI Taxonomy" id="1645740"/>
    <lineage>
        <taxon>Bacteria</taxon>
        <taxon>Pseudomonadati</taxon>
        <taxon>Thermomicrobiota</taxon>
        <taxon>Thermomicrobia</taxon>
        <taxon>Thermomicrobiales</taxon>
        <taxon>environmental samples</taxon>
    </lineage>
</organism>
<feature type="region of interest" description="Disordered" evidence="1">
    <location>
        <begin position="150"/>
        <end position="475"/>
    </location>
</feature>